<dbReference type="SUPFAM" id="SSF53187">
    <property type="entry name" value="Zn-dependent exopeptidases"/>
    <property type="match status" value="1"/>
</dbReference>
<keyword evidence="4" id="KW-0732">Signal</keyword>
<dbReference type="GO" id="GO:0030288">
    <property type="term" value="C:outer membrane-bounded periplasmic space"/>
    <property type="evidence" value="ECO:0007669"/>
    <property type="project" value="TreeGrafter"/>
</dbReference>
<dbReference type="EMBL" id="BMIF01000001">
    <property type="protein sequence ID" value="GGA53849.1"/>
    <property type="molecule type" value="Genomic_DNA"/>
</dbReference>
<organism evidence="6 7">
    <name type="scientific">Nitratireductor aestuarii</name>
    <dbReference type="NCBI Taxonomy" id="1735103"/>
    <lineage>
        <taxon>Bacteria</taxon>
        <taxon>Pseudomonadati</taxon>
        <taxon>Pseudomonadota</taxon>
        <taxon>Alphaproteobacteria</taxon>
        <taxon>Hyphomicrobiales</taxon>
        <taxon>Phyllobacteriaceae</taxon>
        <taxon>Nitratireductor</taxon>
    </lineage>
</organism>
<dbReference type="PROSITE" id="PS51257">
    <property type="entry name" value="PROKAR_LIPOPROTEIN"/>
    <property type="match status" value="1"/>
</dbReference>
<name>A0A916VZ84_9HYPH</name>
<dbReference type="PANTHER" id="PTHR30404:SF0">
    <property type="entry name" value="N-ACETYLMURAMOYL-L-ALANINE AMIDASE AMIC"/>
    <property type="match status" value="1"/>
</dbReference>
<dbReference type="Pfam" id="PF01520">
    <property type="entry name" value="Amidase_3"/>
    <property type="match status" value="1"/>
</dbReference>
<dbReference type="EC" id="3.5.1.28" evidence="2"/>
<gene>
    <name evidence="6" type="ORF">GCM10011385_04220</name>
</gene>
<feature type="signal peptide" evidence="4">
    <location>
        <begin position="1"/>
        <end position="28"/>
    </location>
</feature>
<evidence type="ECO:0000259" key="5">
    <source>
        <dbReference type="SMART" id="SM00646"/>
    </source>
</evidence>
<dbReference type="InterPro" id="IPR021731">
    <property type="entry name" value="AMIN_dom"/>
</dbReference>
<dbReference type="CDD" id="cd02696">
    <property type="entry name" value="MurNAc-LAA"/>
    <property type="match status" value="1"/>
</dbReference>
<protein>
    <recommendedName>
        <fullName evidence="2">N-acetylmuramoyl-L-alanine amidase</fullName>
        <ecNumber evidence="2">3.5.1.28</ecNumber>
    </recommendedName>
</protein>
<dbReference type="InterPro" id="IPR002508">
    <property type="entry name" value="MurNAc-LAA_cat"/>
</dbReference>
<feature type="chain" id="PRO_5037895897" description="N-acetylmuramoyl-L-alanine amidase" evidence="4">
    <location>
        <begin position="29"/>
        <end position="423"/>
    </location>
</feature>
<comment type="caution">
    <text evidence="6">The sequence shown here is derived from an EMBL/GenBank/DDBJ whole genome shotgun (WGS) entry which is preliminary data.</text>
</comment>
<dbReference type="GO" id="GO:0009253">
    <property type="term" value="P:peptidoglycan catabolic process"/>
    <property type="evidence" value="ECO:0007669"/>
    <property type="project" value="InterPro"/>
</dbReference>
<evidence type="ECO:0000256" key="4">
    <source>
        <dbReference type="SAM" id="SignalP"/>
    </source>
</evidence>
<feature type="domain" description="MurNAc-LAA" evidence="5">
    <location>
        <begin position="257"/>
        <end position="412"/>
    </location>
</feature>
<reference evidence="6" key="2">
    <citation type="submission" date="2020-09" db="EMBL/GenBank/DDBJ databases">
        <authorList>
            <person name="Sun Q."/>
            <person name="Zhou Y."/>
        </authorList>
    </citation>
    <scope>NUCLEOTIDE SEQUENCE</scope>
    <source>
        <strain evidence="6">CGMCC 1.15320</strain>
    </source>
</reference>
<dbReference type="RefSeq" id="WP_188719273.1">
    <property type="nucleotide sequence ID" value="NZ_BMIF01000001.1"/>
</dbReference>
<keyword evidence="7" id="KW-1185">Reference proteome</keyword>
<evidence type="ECO:0000256" key="2">
    <source>
        <dbReference type="ARBA" id="ARBA00011901"/>
    </source>
</evidence>
<accession>A0A916VZ84</accession>
<dbReference type="PANTHER" id="PTHR30404">
    <property type="entry name" value="N-ACETYLMURAMOYL-L-ALANINE AMIDASE"/>
    <property type="match status" value="1"/>
</dbReference>
<dbReference type="AlphaFoldDB" id="A0A916VZ84"/>
<dbReference type="Proteomes" id="UP000636264">
    <property type="component" value="Unassembled WGS sequence"/>
</dbReference>
<reference evidence="6" key="1">
    <citation type="journal article" date="2014" name="Int. J. Syst. Evol. Microbiol.">
        <title>Complete genome sequence of Corynebacterium casei LMG S-19264T (=DSM 44701T), isolated from a smear-ripened cheese.</title>
        <authorList>
            <consortium name="US DOE Joint Genome Institute (JGI-PGF)"/>
            <person name="Walter F."/>
            <person name="Albersmeier A."/>
            <person name="Kalinowski J."/>
            <person name="Ruckert C."/>
        </authorList>
    </citation>
    <scope>NUCLEOTIDE SEQUENCE</scope>
    <source>
        <strain evidence="6">CGMCC 1.15320</strain>
    </source>
</reference>
<dbReference type="Pfam" id="PF11741">
    <property type="entry name" value="AMIN"/>
    <property type="match status" value="1"/>
</dbReference>
<evidence type="ECO:0000313" key="7">
    <source>
        <dbReference type="Proteomes" id="UP000636264"/>
    </source>
</evidence>
<dbReference type="Gene3D" id="2.60.40.3500">
    <property type="match status" value="1"/>
</dbReference>
<sequence length="423" mass="46229">MRWPWFRQIIPVAAALLISCSLPVAVLAEEDADSVATTAGADGAAASGVVLSEYLIAGDDSRVRIILHFDTKPDYSWFLLRSPHRLVLDLPRTDFGIDDDTVTRRGLVTDLRYGNMAETQSRMIFSAKGPFKIEDVTLVENGGGLGSRLVVDLVAASEAEFDKVIRERMEAAAKATEGAKAAATDTADSSQDQRFTIALDPGHGGIDGGAKGVSGTQEKDITLAFSQELKRLLEANGKYRVVLTRDSDVFLRLDERVRVAREKGANLLISVHADAIRIKNFRGSTIYTLSERASDAEAAATAARENLSDELAGLEASDDVRNDVADILADLMRRETHSFSIQFARTLVDETSNTIQFVNNPLRAAGFRVLRAHDVPSVLLELGYLSNTEDENQLKDPKWRERAARDISRAIDIFATAHARASN</sequence>
<proteinExistence type="predicted"/>
<dbReference type="SMART" id="SM00646">
    <property type="entry name" value="Ami_3"/>
    <property type="match status" value="1"/>
</dbReference>
<dbReference type="GO" id="GO:0008745">
    <property type="term" value="F:N-acetylmuramoyl-L-alanine amidase activity"/>
    <property type="evidence" value="ECO:0007669"/>
    <property type="project" value="UniProtKB-EC"/>
</dbReference>
<dbReference type="InterPro" id="IPR050695">
    <property type="entry name" value="N-acetylmuramoyl_amidase_3"/>
</dbReference>
<evidence type="ECO:0000313" key="6">
    <source>
        <dbReference type="EMBL" id="GGA53849.1"/>
    </source>
</evidence>
<evidence type="ECO:0000256" key="1">
    <source>
        <dbReference type="ARBA" id="ARBA00001561"/>
    </source>
</evidence>
<keyword evidence="3" id="KW-0378">Hydrolase</keyword>
<evidence type="ECO:0000256" key="3">
    <source>
        <dbReference type="ARBA" id="ARBA00022801"/>
    </source>
</evidence>
<comment type="catalytic activity">
    <reaction evidence="1">
        <text>Hydrolyzes the link between N-acetylmuramoyl residues and L-amino acid residues in certain cell-wall glycopeptides.</text>
        <dbReference type="EC" id="3.5.1.28"/>
    </reaction>
</comment>
<dbReference type="Gene3D" id="3.40.630.40">
    <property type="entry name" value="Zn-dependent exopeptidases"/>
    <property type="match status" value="1"/>
</dbReference>